<dbReference type="SMART" id="SM00866">
    <property type="entry name" value="UTRA"/>
    <property type="match status" value="1"/>
</dbReference>
<dbReference type="GO" id="GO:0003700">
    <property type="term" value="F:DNA-binding transcription factor activity"/>
    <property type="evidence" value="ECO:0007669"/>
    <property type="project" value="InterPro"/>
</dbReference>
<dbReference type="PANTHER" id="PTHR44846">
    <property type="entry name" value="MANNOSYL-D-GLYCERATE TRANSPORT/METABOLISM SYSTEM REPRESSOR MNGR-RELATED"/>
    <property type="match status" value="1"/>
</dbReference>
<dbReference type="EMBL" id="RFFJ01000068">
    <property type="protein sequence ID" value="RMI39758.1"/>
    <property type="molecule type" value="Genomic_DNA"/>
</dbReference>
<dbReference type="GO" id="GO:0003677">
    <property type="term" value="F:DNA binding"/>
    <property type="evidence" value="ECO:0007669"/>
    <property type="project" value="UniProtKB-KW"/>
</dbReference>
<protein>
    <submittedName>
        <fullName evidence="5">GntR family transcriptional regulator</fullName>
    </submittedName>
</protein>
<dbReference type="AlphaFoldDB" id="A0A3M2LXP9"/>
<dbReference type="CDD" id="cd07377">
    <property type="entry name" value="WHTH_GntR"/>
    <property type="match status" value="1"/>
</dbReference>
<dbReference type="InterPro" id="IPR050679">
    <property type="entry name" value="Bact_HTH_transcr_reg"/>
</dbReference>
<dbReference type="Proteomes" id="UP000278673">
    <property type="component" value="Unassembled WGS sequence"/>
</dbReference>
<dbReference type="InterPro" id="IPR000524">
    <property type="entry name" value="Tscrpt_reg_HTH_GntR"/>
</dbReference>
<evidence type="ECO:0000259" key="4">
    <source>
        <dbReference type="PROSITE" id="PS50949"/>
    </source>
</evidence>
<gene>
    <name evidence="5" type="ORF">EBN88_14225</name>
</gene>
<dbReference type="PRINTS" id="PR00035">
    <property type="entry name" value="HTHGNTR"/>
</dbReference>
<dbReference type="Pfam" id="PF00392">
    <property type="entry name" value="GntR"/>
    <property type="match status" value="1"/>
</dbReference>
<keyword evidence="3" id="KW-0804">Transcription</keyword>
<evidence type="ECO:0000313" key="6">
    <source>
        <dbReference type="Proteomes" id="UP000278673"/>
    </source>
</evidence>
<dbReference type="Gene3D" id="3.40.1410.10">
    <property type="entry name" value="Chorismate lyase-like"/>
    <property type="match status" value="1"/>
</dbReference>
<dbReference type="Gene3D" id="1.10.10.10">
    <property type="entry name" value="Winged helix-like DNA-binding domain superfamily/Winged helix DNA-binding domain"/>
    <property type="match status" value="1"/>
</dbReference>
<dbReference type="SUPFAM" id="SSF46785">
    <property type="entry name" value="Winged helix' DNA-binding domain"/>
    <property type="match status" value="1"/>
</dbReference>
<dbReference type="InterPro" id="IPR028978">
    <property type="entry name" value="Chorismate_lyase_/UTRA_dom_sf"/>
</dbReference>
<feature type="domain" description="HTH gntR-type" evidence="4">
    <location>
        <begin position="4"/>
        <end position="72"/>
    </location>
</feature>
<accession>A0A3M2LXP9</accession>
<name>A0A3M2LXP9_9ACTN</name>
<proteinExistence type="predicted"/>
<organism evidence="5 6">
    <name type="scientific">Streptomyces triticirhizae</name>
    <dbReference type="NCBI Taxonomy" id="2483353"/>
    <lineage>
        <taxon>Bacteria</taxon>
        <taxon>Bacillati</taxon>
        <taxon>Actinomycetota</taxon>
        <taxon>Actinomycetes</taxon>
        <taxon>Kitasatosporales</taxon>
        <taxon>Streptomycetaceae</taxon>
        <taxon>Streptomyces</taxon>
    </lineage>
</organism>
<keyword evidence="1" id="KW-0805">Transcription regulation</keyword>
<dbReference type="InterPro" id="IPR036388">
    <property type="entry name" value="WH-like_DNA-bd_sf"/>
</dbReference>
<sequence>MSPAPLYRQIADAVRMDISTGRLPPGSKLPSERELIDRFGAARGTVRAGLNVLITEGLITPAQGRGYQVQQHEVFTLDASRHENLLFSRPEDGDSFNNDVTQVGRTSSQELRVEVTEASAEAATRLEIPIGDRVVLRYCRYFVDETPWSIQATQYPWWLVNAHPRLADPVDVREGTTRYLADRGVKQVDFHDEWSTRMPTPDEARELQIGPGVPILVWVRTGYSPASQPLRRTVTVLRGDLSRVTYDIGDRKSSPHREAEGQ</sequence>
<evidence type="ECO:0000313" key="5">
    <source>
        <dbReference type="EMBL" id="RMI39758.1"/>
    </source>
</evidence>
<dbReference type="PANTHER" id="PTHR44846:SF17">
    <property type="entry name" value="GNTR-FAMILY TRANSCRIPTIONAL REGULATOR"/>
    <property type="match status" value="1"/>
</dbReference>
<comment type="caution">
    <text evidence="5">The sequence shown here is derived from an EMBL/GenBank/DDBJ whole genome shotgun (WGS) entry which is preliminary data.</text>
</comment>
<keyword evidence="6" id="KW-1185">Reference proteome</keyword>
<dbReference type="SMART" id="SM00345">
    <property type="entry name" value="HTH_GNTR"/>
    <property type="match status" value="1"/>
</dbReference>
<keyword evidence="2" id="KW-0238">DNA-binding</keyword>
<dbReference type="InterPro" id="IPR011663">
    <property type="entry name" value="UTRA"/>
</dbReference>
<evidence type="ECO:0000256" key="3">
    <source>
        <dbReference type="ARBA" id="ARBA00023163"/>
    </source>
</evidence>
<evidence type="ECO:0000256" key="2">
    <source>
        <dbReference type="ARBA" id="ARBA00023125"/>
    </source>
</evidence>
<dbReference type="Pfam" id="PF07702">
    <property type="entry name" value="UTRA"/>
    <property type="match status" value="1"/>
</dbReference>
<reference evidence="5 6" key="1">
    <citation type="submission" date="2018-10" db="EMBL/GenBank/DDBJ databases">
        <title>Isolation, diversity and antifungal activity of actinobacteria from wheat.</title>
        <authorList>
            <person name="Han C."/>
        </authorList>
    </citation>
    <scope>NUCLEOTIDE SEQUENCE [LARGE SCALE GENOMIC DNA]</scope>
    <source>
        <strain evidence="5 6">NEAU-YY642</strain>
    </source>
</reference>
<dbReference type="GO" id="GO:0045892">
    <property type="term" value="P:negative regulation of DNA-templated transcription"/>
    <property type="evidence" value="ECO:0007669"/>
    <property type="project" value="TreeGrafter"/>
</dbReference>
<dbReference type="SUPFAM" id="SSF64288">
    <property type="entry name" value="Chorismate lyase-like"/>
    <property type="match status" value="1"/>
</dbReference>
<evidence type="ECO:0000256" key="1">
    <source>
        <dbReference type="ARBA" id="ARBA00023015"/>
    </source>
</evidence>
<dbReference type="InterPro" id="IPR036390">
    <property type="entry name" value="WH_DNA-bd_sf"/>
</dbReference>
<dbReference type="PROSITE" id="PS50949">
    <property type="entry name" value="HTH_GNTR"/>
    <property type="match status" value="1"/>
</dbReference>